<dbReference type="InterPro" id="IPR011547">
    <property type="entry name" value="SLC26A/SulP_dom"/>
</dbReference>
<dbReference type="Gene3D" id="3.30.750.24">
    <property type="entry name" value="STAS domain"/>
    <property type="match status" value="1"/>
</dbReference>
<dbReference type="RefSeq" id="WP_151169818.1">
    <property type="nucleotide sequence ID" value="NZ_WACR01000012.1"/>
</dbReference>
<evidence type="ECO:0000256" key="2">
    <source>
        <dbReference type="ARBA" id="ARBA00022692"/>
    </source>
</evidence>
<evidence type="ECO:0000313" key="7">
    <source>
        <dbReference type="EMBL" id="KAB1062121.1"/>
    </source>
</evidence>
<feature type="transmembrane region" description="Helical" evidence="5">
    <location>
        <begin position="106"/>
        <end position="126"/>
    </location>
</feature>
<dbReference type="EMBL" id="WACR01000012">
    <property type="protein sequence ID" value="KAB1062121.1"/>
    <property type="molecule type" value="Genomic_DNA"/>
</dbReference>
<dbReference type="PANTHER" id="PTHR11814">
    <property type="entry name" value="SULFATE TRANSPORTER"/>
    <property type="match status" value="1"/>
</dbReference>
<comment type="subcellular location">
    <subcellularLocation>
        <location evidence="1">Membrane</location>
        <topology evidence="1">Multi-pass membrane protein</topology>
    </subcellularLocation>
</comment>
<dbReference type="GO" id="GO:0016020">
    <property type="term" value="C:membrane"/>
    <property type="evidence" value="ECO:0007669"/>
    <property type="project" value="UniProtKB-SubCell"/>
</dbReference>
<feature type="domain" description="STAS" evidence="6">
    <location>
        <begin position="424"/>
        <end position="505"/>
    </location>
</feature>
<evidence type="ECO:0000259" key="6">
    <source>
        <dbReference type="PROSITE" id="PS50801"/>
    </source>
</evidence>
<dbReference type="InterPro" id="IPR001902">
    <property type="entry name" value="SLC26A/SulP_fam"/>
</dbReference>
<dbReference type="Proteomes" id="UP000435357">
    <property type="component" value="Unassembled WGS sequence"/>
</dbReference>
<dbReference type="InterPro" id="IPR036513">
    <property type="entry name" value="STAS_dom_sf"/>
</dbReference>
<comment type="caution">
    <text evidence="7">The sequence shown here is derived from an EMBL/GenBank/DDBJ whole genome shotgun (WGS) entry which is preliminary data.</text>
</comment>
<organism evidence="7 8">
    <name type="scientific">Salibacter halophilus</name>
    <dbReference type="NCBI Taxonomy" id="1803916"/>
    <lineage>
        <taxon>Bacteria</taxon>
        <taxon>Pseudomonadati</taxon>
        <taxon>Bacteroidota</taxon>
        <taxon>Flavobacteriia</taxon>
        <taxon>Flavobacteriales</taxon>
        <taxon>Salibacteraceae</taxon>
        <taxon>Salibacter</taxon>
    </lineage>
</organism>
<accession>A0A6N6M5M2</accession>
<dbReference type="Pfam" id="PF00916">
    <property type="entry name" value="Sulfate_transp"/>
    <property type="match status" value="1"/>
</dbReference>
<dbReference type="InterPro" id="IPR002645">
    <property type="entry name" value="STAS_dom"/>
</dbReference>
<feature type="transmembrane region" description="Helical" evidence="5">
    <location>
        <begin position="256"/>
        <end position="278"/>
    </location>
</feature>
<dbReference type="OrthoDB" id="9769739at2"/>
<name>A0A6N6M5M2_9FLAO</name>
<feature type="transmembrane region" description="Helical" evidence="5">
    <location>
        <begin position="387"/>
        <end position="418"/>
    </location>
</feature>
<keyword evidence="8" id="KW-1185">Reference proteome</keyword>
<keyword evidence="4 5" id="KW-0472">Membrane</keyword>
<feature type="transmembrane region" description="Helical" evidence="5">
    <location>
        <begin position="81"/>
        <end position="99"/>
    </location>
</feature>
<evidence type="ECO:0000256" key="1">
    <source>
        <dbReference type="ARBA" id="ARBA00004141"/>
    </source>
</evidence>
<evidence type="ECO:0000313" key="8">
    <source>
        <dbReference type="Proteomes" id="UP000435357"/>
    </source>
</evidence>
<feature type="transmembrane region" description="Helical" evidence="5">
    <location>
        <begin position="299"/>
        <end position="321"/>
    </location>
</feature>
<feature type="transmembrane region" description="Helical" evidence="5">
    <location>
        <begin position="163"/>
        <end position="182"/>
    </location>
</feature>
<evidence type="ECO:0000256" key="4">
    <source>
        <dbReference type="ARBA" id="ARBA00023136"/>
    </source>
</evidence>
<dbReference type="GO" id="GO:0055085">
    <property type="term" value="P:transmembrane transport"/>
    <property type="evidence" value="ECO:0007669"/>
    <property type="project" value="InterPro"/>
</dbReference>
<feature type="transmembrane region" description="Helical" evidence="5">
    <location>
        <begin position="194"/>
        <end position="213"/>
    </location>
</feature>
<dbReference type="SUPFAM" id="SSF52091">
    <property type="entry name" value="SpoIIaa-like"/>
    <property type="match status" value="1"/>
</dbReference>
<reference evidence="7 8" key="1">
    <citation type="submission" date="2019-09" db="EMBL/GenBank/DDBJ databases">
        <title>Genomes of Cryomorphaceae.</title>
        <authorList>
            <person name="Bowman J.P."/>
        </authorList>
    </citation>
    <scope>NUCLEOTIDE SEQUENCE [LARGE SCALE GENOMIC DNA]</scope>
    <source>
        <strain evidence="7 8">KCTC 52047</strain>
    </source>
</reference>
<feature type="transmembrane region" description="Helical" evidence="5">
    <location>
        <begin position="333"/>
        <end position="366"/>
    </location>
</feature>
<gene>
    <name evidence="7" type="ORF">F3059_12595</name>
</gene>
<dbReference type="PROSITE" id="PS50801">
    <property type="entry name" value="STAS"/>
    <property type="match status" value="1"/>
</dbReference>
<keyword evidence="2 5" id="KW-0812">Transmembrane</keyword>
<dbReference type="AlphaFoldDB" id="A0A6N6M5M2"/>
<protein>
    <submittedName>
        <fullName evidence="7">SulP family inorganic anion transporter</fullName>
    </submittedName>
</protein>
<proteinExistence type="predicted"/>
<keyword evidence="3 5" id="KW-1133">Transmembrane helix</keyword>
<sequence length="505" mass="54265">MFKYVGKDLPASIVVFLVALPLCLGIALASGAPLFSGLISGIVGGIVAGILSGSHTSVSGPAAGLTVIVYNGIETLGSYEIFLLAVIMAGVLQFILGVVRAGVIGYYFPTSVIKGMLAAIGLILILKQIPHAFGYDVDPEGDMEFIQVDQENTFSEIINAINFIHPGALIVSMICLLVLILLKSTRLSNLKLLSYIPAELWVVLLGIGLNSLFKLQFPDLEIEKSHLVDLPIADNLMDFAAQFTLPDFSALGNTNLYAIAVTVAMVASLETLLSLEAADKLDPKKRISPANRELRAQGVSNVVSGLIGGLPVTAVIVRSTANISAGGQTKLSAILHGVLLLVCIYLIPDFLNLIPLSCLAAILLMVGYKLIEPKIITNMYKKGKDQFIPFAVTIIAIMFSNLLVGIGIGIAVGLLFVIRSNFRKAFTFSEADGDYEMRFNKDVTFINKALILSQLEKVKENSHLVIDASQSTFIDSDIREALDNFKDSAADRNITVEFKGMQNSI</sequence>
<evidence type="ECO:0000256" key="3">
    <source>
        <dbReference type="ARBA" id="ARBA00022989"/>
    </source>
</evidence>
<evidence type="ECO:0000256" key="5">
    <source>
        <dbReference type="SAM" id="Phobius"/>
    </source>
</evidence>